<reference evidence="1 2" key="1">
    <citation type="journal article" date="2018" name="Nat. Ecol. Evol.">
        <title>Pezizomycetes genomes reveal the molecular basis of ectomycorrhizal truffle lifestyle.</title>
        <authorList>
            <person name="Murat C."/>
            <person name="Payen T."/>
            <person name="Noel B."/>
            <person name="Kuo A."/>
            <person name="Morin E."/>
            <person name="Chen J."/>
            <person name="Kohler A."/>
            <person name="Krizsan K."/>
            <person name="Balestrini R."/>
            <person name="Da Silva C."/>
            <person name="Montanini B."/>
            <person name="Hainaut M."/>
            <person name="Levati E."/>
            <person name="Barry K.W."/>
            <person name="Belfiori B."/>
            <person name="Cichocki N."/>
            <person name="Clum A."/>
            <person name="Dockter R.B."/>
            <person name="Fauchery L."/>
            <person name="Guy J."/>
            <person name="Iotti M."/>
            <person name="Le Tacon F."/>
            <person name="Lindquist E.A."/>
            <person name="Lipzen A."/>
            <person name="Malagnac F."/>
            <person name="Mello A."/>
            <person name="Molinier V."/>
            <person name="Miyauchi S."/>
            <person name="Poulain J."/>
            <person name="Riccioni C."/>
            <person name="Rubini A."/>
            <person name="Sitrit Y."/>
            <person name="Splivallo R."/>
            <person name="Traeger S."/>
            <person name="Wang M."/>
            <person name="Zifcakova L."/>
            <person name="Wipf D."/>
            <person name="Zambonelli A."/>
            <person name="Paolocci F."/>
            <person name="Nowrousian M."/>
            <person name="Ottonello S."/>
            <person name="Baldrian P."/>
            <person name="Spatafora J.W."/>
            <person name="Henrissat B."/>
            <person name="Nagy L.G."/>
            <person name="Aury J.M."/>
            <person name="Wincker P."/>
            <person name="Grigoriev I.V."/>
            <person name="Bonfante P."/>
            <person name="Martin F.M."/>
        </authorList>
    </citation>
    <scope>NUCLEOTIDE SEQUENCE [LARGE SCALE GENOMIC DNA]</scope>
    <source>
        <strain evidence="1 2">120613-1</strain>
    </source>
</reference>
<name>A0A3N4JH91_9PEZI</name>
<dbReference type="AlphaFoldDB" id="A0A3N4JH91"/>
<evidence type="ECO:0000313" key="1">
    <source>
        <dbReference type="EMBL" id="RPA95770.1"/>
    </source>
</evidence>
<keyword evidence="2" id="KW-1185">Reference proteome</keyword>
<dbReference type="Proteomes" id="UP000276215">
    <property type="component" value="Unassembled WGS sequence"/>
</dbReference>
<evidence type="ECO:0000313" key="2">
    <source>
        <dbReference type="Proteomes" id="UP000276215"/>
    </source>
</evidence>
<dbReference type="EMBL" id="ML120422">
    <property type="protein sequence ID" value="RPA95770.1"/>
    <property type="molecule type" value="Genomic_DNA"/>
</dbReference>
<proteinExistence type="predicted"/>
<protein>
    <submittedName>
        <fullName evidence="1">Uncharacterized protein</fullName>
    </submittedName>
</protein>
<gene>
    <name evidence="1" type="ORF">L873DRAFT_1301173</name>
</gene>
<accession>A0A3N4JH91</accession>
<sequence length="117" mass="13562">MEEVNNLQKLRSPIYTPHPPVAYAPDMKIWLHCEGKTAIAPPPPPCVASYSFFRVCTLSSLCDRLEIWNLGKCECSAGIQYQYSVMWRSRKNYDTRDMLWRCKIMGNPCKEISENLE</sequence>
<organism evidence="1 2">
    <name type="scientific">Choiromyces venosus 120613-1</name>
    <dbReference type="NCBI Taxonomy" id="1336337"/>
    <lineage>
        <taxon>Eukaryota</taxon>
        <taxon>Fungi</taxon>
        <taxon>Dikarya</taxon>
        <taxon>Ascomycota</taxon>
        <taxon>Pezizomycotina</taxon>
        <taxon>Pezizomycetes</taxon>
        <taxon>Pezizales</taxon>
        <taxon>Tuberaceae</taxon>
        <taxon>Choiromyces</taxon>
    </lineage>
</organism>